<dbReference type="PANTHER" id="PTHR31082">
    <property type="entry name" value="PHEROMONE-REGULATED MEMBRANE PROTEIN 10"/>
    <property type="match status" value="1"/>
</dbReference>
<reference evidence="10" key="2">
    <citation type="submission" date="2015-01" db="EMBL/GenBank/DDBJ databases">
        <title>Evolutionary Origins and Diversification of the Mycorrhizal Mutualists.</title>
        <authorList>
            <consortium name="DOE Joint Genome Institute"/>
            <consortium name="Mycorrhizal Genomics Consortium"/>
            <person name="Kohler A."/>
            <person name="Kuo A."/>
            <person name="Nagy L.G."/>
            <person name="Floudas D."/>
            <person name="Copeland A."/>
            <person name="Barry K.W."/>
            <person name="Cichocki N."/>
            <person name="Veneault-Fourrey C."/>
            <person name="LaButti K."/>
            <person name="Lindquist E.A."/>
            <person name="Lipzen A."/>
            <person name="Lundell T."/>
            <person name="Morin E."/>
            <person name="Murat C."/>
            <person name="Riley R."/>
            <person name="Ohm R."/>
            <person name="Sun H."/>
            <person name="Tunlid A."/>
            <person name="Henrissat B."/>
            <person name="Grigoriev I.V."/>
            <person name="Hibbett D.S."/>
            <person name="Martin F."/>
        </authorList>
    </citation>
    <scope>NUCLEOTIDE SEQUENCE [LARGE SCALE GENOMIC DNA]</scope>
    <source>
        <strain evidence="10">MAFF 305830</strain>
    </source>
</reference>
<gene>
    <name evidence="9" type="ORF">M408DRAFT_327422</name>
</gene>
<dbReference type="EMBL" id="KN824282">
    <property type="protein sequence ID" value="KIM31131.1"/>
    <property type="molecule type" value="Genomic_DNA"/>
</dbReference>
<evidence type="ECO:0000256" key="1">
    <source>
        <dbReference type="ARBA" id="ARBA00004141"/>
    </source>
</evidence>
<feature type="transmembrane region" description="Helical" evidence="6">
    <location>
        <begin position="291"/>
        <end position="311"/>
    </location>
</feature>
<feature type="transmembrane region" description="Helical" evidence="6">
    <location>
        <begin position="173"/>
        <end position="197"/>
    </location>
</feature>
<protein>
    <recommendedName>
        <fullName evidence="11">Threonine/serine exporter-like N-terminal domain-containing protein</fullName>
    </recommendedName>
</protein>
<evidence type="ECO:0000259" key="8">
    <source>
        <dbReference type="Pfam" id="PF12821"/>
    </source>
</evidence>
<dbReference type="Proteomes" id="UP000054097">
    <property type="component" value="Unassembled WGS sequence"/>
</dbReference>
<comment type="similarity">
    <text evidence="5">Belongs to the ThrE exporter (TC 2.A.79) family.</text>
</comment>
<evidence type="ECO:0000313" key="9">
    <source>
        <dbReference type="EMBL" id="KIM31131.1"/>
    </source>
</evidence>
<evidence type="ECO:0000256" key="2">
    <source>
        <dbReference type="ARBA" id="ARBA00022692"/>
    </source>
</evidence>
<name>A0A0C3BI33_SERVB</name>
<feature type="transmembrane region" description="Helical" evidence="6">
    <location>
        <begin position="317"/>
        <end position="334"/>
    </location>
</feature>
<feature type="transmembrane region" description="Helical" evidence="6">
    <location>
        <begin position="209"/>
        <end position="227"/>
    </location>
</feature>
<feature type="transmembrane region" description="Helical" evidence="6">
    <location>
        <begin position="385"/>
        <end position="411"/>
    </location>
</feature>
<evidence type="ECO:0008006" key="11">
    <source>
        <dbReference type="Google" id="ProtNLM"/>
    </source>
</evidence>
<dbReference type="PANTHER" id="PTHR31082:SF4">
    <property type="entry name" value="PHEROMONE-REGULATED MEMBRANE PROTEIN 10"/>
    <property type="match status" value="1"/>
</dbReference>
<feature type="transmembrane region" description="Helical" evidence="6">
    <location>
        <begin position="341"/>
        <end position="365"/>
    </location>
</feature>
<dbReference type="GO" id="GO:0022857">
    <property type="term" value="F:transmembrane transporter activity"/>
    <property type="evidence" value="ECO:0007669"/>
    <property type="project" value="InterPro"/>
</dbReference>
<feature type="domain" description="Threonine/serine exporter-like N-terminal" evidence="7">
    <location>
        <begin position="1"/>
        <end position="229"/>
    </location>
</feature>
<dbReference type="InterPro" id="IPR024528">
    <property type="entry name" value="ThrE_2"/>
</dbReference>
<dbReference type="InterPro" id="IPR010619">
    <property type="entry name" value="ThrE-like_N"/>
</dbReference>
<dbReference type="GO" id="GO:0016020">
    <property type="term" value="C:membrane"/>
    <property type="evidence" value="ECO:0007669"/>
    <property type="project" value="UniProtKB-SubCell"/>
</dbReference>
<keyword evidence="3 6" id="KW-1133">Transmembrane helix</keyword>
<organism evidence="9 10">
    <name type="scientific">Serendipita vermifera MAFF 305830</name>
    <dbReference type="NCBI Taxonomy" id="933852"/>
    <lineage>
        <taxon>Eukaryota</taxon>
        <taxon>Fungi</taxon>
        <taxon>Dikarya</taxon>
        <taxon>Basidiomycota</taxon>
        <taxon>Agaricomycotina</taxon>
        <taxon>Agaricomycetes</taxon>
        <taxon>Sebacinales</taxon>
        <taxon>Serendipitaceae</taxon>
        <taxon>Serendipita</taxon>
    </lineage>
</organism>
<dbReference type="OrthoDB" id="413008at2759"/>
<evidence type="ECO:0000256" key="5">
    <source>
        <dbReference type="ARBA" id="ARBA00034125"/>
    </source>
</evidence>
<dbReference type="HOGENOM" id="CLU_007078_4_1_1"/>
<dbReference type="AlphaFoldDB" id="A0A0C3BI33"/>
<sequence length="422" mass="45247">MFGAPSHRLERRLQATGHILGLNVSCMYLPGIVLISFNDPATGTSNLKFIKQSSSLDLGKLVEAHALYWSVIHDEISVSDASSDLDHLMLRDQLYTGWITTIIGGLCSAFICPIAFQGSFLDSLVAFPLGALLVFVQNVSAKNQLYSSVFEIVTATLISFLAGALSSTGRICYSAVACAAIVLILPGYIILCGALEVASRNITSGGVRMCYSVIYSLFLGFGIAMGAEVWRQISGSTQLGIADTQCTTAHHPDGPWWQQTPSHYWAFLCTPMFALLLTLRNQAPFWKKELYIACLFACAGYTANFFASERFVNRKDINSAIGAFVVGVAGNIYGRFNQGNAFVVMISGIMFQLPTGLSNGGLLAFARDSTQGTADDYAYASGFQVAGQIVSVAVGLTVGLFIAAVSVYPFASKQRGTALLSL</sequence>
<feature type="transmembrane region" description="Helical" evidence="6">
    <location>
        <begin position="148"/>
        <end position="167"/>
    </location>
</feature>
<evidence type="ECO:0000256" key="3">
    <source>
        <dbReference type="ARBA" id="ARBA00022989"/>
    </source>
</evidence>
<evidence type="ECO:0000256" key="6">
    <source>
        <dbReference type="SAM" id="Phobius"/>
    </source>
</evidence>
<feature type="transmembrane region" description="Helical" evidence="6">
    <location>
        <begin position="95"/>
        <end position="117"/>
    </location>
</feature>
<dbReference type="InterPro" id="IPR051361">
    <property type="entry name" value="ThrE/Ser_Exporter"/>
</dbReference>
<feature type="domain" description="Threonine/Serine exporter ThrE" evidence="8">
    <location>
        <begin position="265"/>
        <end position="404"/>
    </location>
</feature>
<reference evidence="9 10" key="1">
    <citation type="submission" date="2014-04" db="EMBL/GenBank/DDBJ databases">
        <authorList>
            <consortium name="DOE Joint Genome Institute"/>
            <person name="Kuo A."/>
            <person name="Zuccaro A."/>
            <person name="Kohler A."/>
            <person name="Nagy L.G."/>
            <person name="Floudas D."/>
            <person name="Copeland A."/>
            <person name="Barry K.W."/>
            <person name="Cichocki N."/>
            <person name="Veneault-Fourrey C."/>
            <person name="LaButti K."/>
            <person name="Lindquist E.A."/>
            <person name="Lipzen A."/>
            <person name="Lundell T."/>
            <person name="Morin E."/>
            <person name="Murat C."/>
            <person name="Sun H."/>
            <person name="Tunlid A."/>
            <person name="Henrissat B."/>
            <person name="Grigoriev I.V."/>
            <person name="Hibbett D.S."/>
            <person name="Martin F."/>
            <person name="Nordberg H.P."/>
            <person name="Cantor M.N."/>
            <person name="Hua S.X."/>
        </authorList>
    </citation>
    <scope>NUCLEOTIDE SEQUENCE [LARGE SCALE GENOMIC DNA]</scope>
    <source>
        <strain evidence="9 10">MAFF 305830</strain>
    </source>
</reference>
<keyword evidence="2 6" id="KW-0812">Transmembrane</keyword>
<proteinExistence type="inferred from homology"/>
<accession>A0A0C3BI33</accession>
<dbReference type="STRING" id="933852.A0A0C3BI33"/>
<evidence type="ECO:0000256" key="4">
    <source>
        <dbReference type="ARBA" id="ARBA00023136"/>
    </source>
</evidence>
<keyword evidence="4 6" id="KW-0472">Membrane</keyword>
<feature type="transmembrane region" description="Helical" evidence="6">
    <location>
        <begin position="123"/>
        <end position="141"/>
    </location>
</feature>
<dbReference type="Pfam" id="PF12821">
    <property type="entry name" value="ThrE_2"/>
    <property type="match status" value="1"/>
</dbReference>
<evidence type="ECO:0000313" key="10">
    <source>
        <dbReference type="Proteomes" id="UP000054097"/>
    </source>
</evidence>
<feature type="transmembrane region" description="Helical" evidence="6">
    <location>
        <begin position="262"/>
        <end position="279"/>
    </location>
</feature>
<keyword evidence="10" id="KW-1185">Reference proteome</keyword>
<evidence type="ECO:0000259" key="7">
    <source>
        <dbReference type="Pfam" id="PF06738"/>
    </source>
</evidence>
<comment type="subcellular location">
    <subcellularLocation>
        <location evidence="1">Membrane</location>
        <topology evidence="1">Multi-pass membrane protein</topology>
    </subcellularLocation>
</comment>
<dbReference type="Pfam" id="PF06738">
    <property type="entry name" value="ThrE"/>
    <property type="match status" value="1"/>
</dbReference>